<comment type="caution">
    <text evidence="1">The sequence shown here is derived from an EMBL/GenBank/DDBJ whole genome shotgun (WGS) entry which is preliminary data.</text>
</comment>
<dbReference type="RefSeq" id="WP_260219088.1">
    <property type="nucleotide sequence ID" value="NZ_JAJAGO010000008.1"/>
</dbReference>
<sequence>MSKAVLDGALRAAARRAAAPGGLWFTERQLYYELCRVLLPWHRAPRRLPFTLAPALTYGGFRAALQRHLSRDGGIPGLLPRAVRGVTRRAAGRHTPEPDLFDYGLPRLLVCESEDIAAMLRANKLPMESACPVYSAAELPLDSGVSRMLTQAERPAVHLLHDASVHGLGFPARLHRLTEVPDGVRIVPLGLRPRQAAAVHLIHGRGPVASRGAETGTEATVTLTHREQEWLSRGRFTEVAAVNPAALLRTVHRMVREVPPARRELSGLRRTRETGFLSWPSA</sequence>
<dbReference type="Proteomes" id="UP001156389">
    <property type="component" value="Unassembled WGS sequence"/>
</dbReference>
<name>A0ABT2JV28_9ACTN</name>
<protein>
    <recommendedName>
        <fullName evidence="3">Cyclic nucleotide-binding domain-containing protein</fullName>
    </recommendedName>
</protein>
<gene>
    <name evidence="1" type="ORF">LHJ74_17925</name>
</gene>
<evidence type="ECO:0000313" key="2">
    <source>
        <dbReference type="Proteomes" id="UP001156389"/>
    </source>
</evidence>
<evidence type="ECO:0008006" key="3">
    <source>
        <dbReference type="Google" id="ProtNLM"/>
    </source>
</evidence>
<dbReference type="EMBL" id="JAJAGO010000008">
    <property type="protein sequence ID" value="MCT2591752.1"/>
    <property type="molecule type" value="Genomic_DNA"/>
</dbReference>
<evidence type="ECO:0000313" key="1">
    <source>
        <dbReference type="EMBL" id="MCT2591752.1"/>
    </source>
</evidence>
<organism evidence="1 2">
    <name type="scientific">Streptomyces gossypii</name>
    <dbReference type="NCBI Taxonomy" id="2883101"/>
    <lineage>
        <taxon>Bacteria</taxon>
        <taxon>Bacillati</taxon>
        <taxon>Actinomycetota</taxon>
        <taxon>Actinomycetes</taxon>
        <taxon>Kitasatosporales</taxon>
        <taxon>Streptomycetaceae</taxon>
        <taxon>Streptomyces</taxon>
    </lineage>
</organism>
<proteinExistence type="predicted"/>
<reference evidence="1 2" key="1">
    <citation type="submission" date="2021-10" db="EMBL/GenBank/DDBJ databases">
        <title>Streptomyces gossypii sp. nov., isolated from soil collected from cotton field.</title>
        <authorList>
            <person name="Ge X."/>
            <person name="Chen X."/>
            <person name="Liu W."/>
        </authorList>
    </citation>
    <scope>NUCLEOTIDE SEQUENCE [LARGE SCALE GENOMIC DNA]</scope>
    <source>
        <strain evidence="1 2">N2-109</strain>
    </source>
</reference>
<accession>A0ABT2JV28</accession>
<keyword evidence="2" id="KW-1185">Reference proteome</keyword>